<dbReference type="SMART" id="SM00133">
    <property type="entry name" value="S_TK_X"/>
    <property type="match status" value="1"/>
</dbReference>
<dbReference type="Pfam" id="PF00069">
    <property type="entry name" value="Pkinase"/>
    <property type="match status" value="1"/>
</dbReference>
<proteinExistence type="predicted"/>
<evidence type="ECO:0000313" key="10">
    <source>
        <dbReference type="EMBL" id="KAL3831910.1"/>
    </source>
</evidence>
<organism evidence="10 11">
    <name type="scientific">Sinanodonta woodiana</name>
    <name type="common">Chinese pond mussel</name>
    <name type="synonym">Anodonta woodiana</name>
    <dbReference type="NCBI Taxonomy" id="1069815"/>
    <lineage>
        <taxon>Eukaryota</taxon>
        <taxon>Metazoa</taxon>
        <taxon>Spiralia</taxon>
        <taxon>Lophotrochozoa</taxon>
        <taxon>Mollusca</taxon>
        <taxon>Bivalvia</taxon>
        <taxon>Autobranchia</taxon>
        <taxon>Heteroconchia</taxon>
        <taxon>Palaeoheterodonta</taxon>
        <taxon>Unionida</taxon>
        <taxon>Unionoidea</taxon>
        <taxon>Unionidae</taxon>
        <taxon>Unioninae</taxon>
        <taxon>Sinanodonta</taxon>
    </lineage>
</organism>
<evidence type="ECO:0000256" key="3">
    <source>
        <dbReference type="ARBA" id="ARBA00022741"/>
    </source>
</evidence>
<keyword evidence="2" id="KW-0808">Transferase</keyword>
<accession>A0ABD3T5P7</accession>
<dbReference type="PROSITE" id="PS00107">
    <property type="entry name" value="PROTEIN_KINASE_ATP"/>
    <property type="match status" value="1"/>
</dbReference>
<dbReference type="EMBL" id="JBJQND010000019">
    <property type="protein sequence ID" value="KAL3831910.1"/>
    <property type="molecule type" value="Genomic_DNA"/>
</dbReference>
<evidence type="ECO:0000313" key="11">
    <source>
        <dbReference type="Proteomes" id="UP001634394"/>
    </source>
</evidence>
<keyword evidence="11" id="KW-1185">Reference proteome</keyword>
<comment type="caution">
    <text evidence="10">The sequence shown here is derived from an EMBL/GenBank/DDBJ whole genome shotgun (WGS) entry which is preliminary data.</text>
</comment>
<evidence type="ECO:0000259" key="8">
    <source>
        <dbReference type="PROSITE" id="PS50011"/>
    </source>
</evidence>
<keyword evidence="5 6" id="KW-0067">ATP-binding</keyword>
<dbReference type="PANTHER" id="PTHR24353">
    <property type="entry name" value="CYCLIC NUCLEOTIDE-DEPENDENT PROTEIN KINASE"/>
    <property type="match status" value="1"/>
</dbReference>
<dbReference type="Proteomes" id="UP001634394">
    <property type="component" value="Unassembled WGS sequence"/>
</dbReference>
<dbReference type="PROSITE" id="PS50011">
    <property type="entry name" value="PROTEIN_KINASE_DOM"/>
    <property type="match status" value="1"/>
</dbReference>
<protein>
    <recommendedName>
        <fullName evidence="12">Protein kinase domain-containing protein</fullName>
    </recommendedName>
</protein>
<dbReference type="PROSITE" id="PS51285">
    <property type="entry name" value="AGC_KINASE_CTER"/>
    <property type="match status" value="1"/>
</dbReference>
<evidence type="ECO:0008006" key="12">
    <source>
        <dbReference type="Google" id="ProtNLM"/>
    </source>
</evidence>
<dbReference type="PANTHER" id="PTHR24353:SF111">
    <property type="match status" value="1"/>
</dbReference>
<reference evidence="10 11" key="1">
    <citation type="submission" date="2024-11" db="EMBL/GenBank/DDBJ databases">
        <title>Chromosome-level genome assembly of the freshwater bivalve Anodonta woodiana.</title>
        <authorList>
            <person name="Chen X."/>
        </authorList>
    </citation>
    <scope>NUCLEOTIDE SEQUENCE [LARGE SCALE GENOMIC DNA]</scope>
    <source>
        <strain evidence="10">MN2024</strain>
        <tissue evidence="10">Gills</tissue>
    </source>
</reference>
<keyword evidence="3 6" id="KW-0547">Nucleotide-binding</keyword>
<evidence type="ECO:0000256" key="6">
    <source>
        <dbReference type="PROSITE-ProRule" id="PRU10141"/>
    </source>
</evidence>
<feature type="domain" description="Protein kinase" evidence="8">
    <location>
        <begin position="81"/>
        <end position="337"/>
    </location>
</feature>
<evidence type="ECO:0000256" key="7">
    <source>
        <dbReference type="SAM" id="MobiDB-lite"/>
    </source>
</evidence>
<dbReference type="Gene3D" id="3.30.200.20">
    <property type="entry name" value="Phosphorylase Kinase, domain 1"/>
    <property type="match status" value="1"/>
</dbReference>
<name>A0ABD3T5P7_SINWO</name>
<evidence type="ECO:0000256" key="5">
    <source>
        <dbReference type="ARBA" id="ARBA00022840"/>
    </source>
</evidence>
<dbReference type="Gene3D" id="1.10.510.10">
    <property type="entry name" value="Transferase(Phosphotransferase) domain 1"/>
    <property type="match status" value="1"/>
</dbReference>
<feature type="region of interest" description="Disordered" evidence="7">
    <location>
        <begin position="372"/>
        <end position="391"/>
    </location>
</feature>
<keyword evidence="4" id="KW-0418">Kinase</keyword>
<dbReference type="GO" id="GO:0005524">
    <property type="term" value="F:ATP binding"/>
    <property type="evidence" value="ECO:0007669"/>
    <property type="project" value="UniProtKB-UniRule"/>
</dbReference>
<dbReference type="InterPro" id="IPR000961">
    <property type="entry name" value="AGC-kinase_C"/>
</dbReference>
<dbReference type="InterPro" id="IPR011009">
    <property type="entry name" value="Kinase-like_dom_sf"/>
</dbReference>
<dbReference type="FunFam" id="1.10.510.10:FF:000571">
    <property type="entry name" value="Maternal embryonic leucine zipper kinase"/>
    <property type="match status" value="1"/>
</dbReference>
<gene>
    <name evidence="10" type="ORF">ACJMK2_023604</name>
</gene>
<dbReference type="FunFam" id="3.30.200.20:FF:000042">
    <property type="entry name" value="Aurora kinase A"/>
    <property type="match status" value="1"/>
</dbReference>
<evidence type="ECO:0000256" key="1">
    <source>
        <dbReference type="ARBA" id="ARBA00022527"/>
    </source>
</evidence>
<dbReference type="InterPro" id="IPR000719">
    <property type="entry name" value="Prot_kinase_dom"/>
</dbReference>
<dbReference type="AlphaFoldDB" id="A0ABD3T5P7"/>
<evidence type="ECO:0000256" key="2">
    <source>
        <dbReference type="ARBA" id="ARBA00022679"/>
    </source>
</evidence>
<dbReference type="InterPro" id="IPR017441">
    <property type="entry name" value="Protein_kinase_ATP_BS"/>
</dbReference>
<feature type="binding site" evidence="6">
    <location>
        <position position="111"/>
    </location>
    <ligand>
        <name>ATP</name>
        <dbReference type="ChEBI" id="CHEBI:30616"/>
    </ligand>
</feature>
<sequence length="391" mass="44931">MKSKSMRFRWMSNLKRWVVNNMCCVIRKKNKRKERCNELESDTPDKCEIETSVLTNLNAYAEISRQDDSETEMAELKLEDLHRVTPLGSGGFGRVVLVQDKNNSSETYALKIISKQRIVEIGYQERILNEKNILAELKSDFIVRLYKTFKDDEYLYLLMELCLGGELSKLIYDVDNLNHTAAKFYTACIAEALIYMHSKGIVHSDLTTSNALLDSKGYVKLIDFGMASKVTSGQEAKLLHGTPDYMAPEVILNKGHNTAADLWSLGVIVYNMLAGWAPFADEDENYIQTYHNVLNGIDDVDFPDDIENMAEDLIRKLCRDDPAKRLAAHEIPTHGWFADFYWEDLKYRTMKPPFIPKITSAVDTRNFDAEDYTEESSYPNTDDVSRWDPEF</sequence>
<evidence type="ECO:0000256" key="4">
    <source>
        <dbReference type="ARBA" id="ARBA00022777"/>
    </source>
</evidence>
<dbReference type="GO" id="GO:0004674">
    <property type="term" value="F:protein serine/threonine kinase activity"/>
    <property type="evidence" value="ECO:0007669"/>
    <property type="project" value="UniProtKB-KW"/>
</dbReference>
<feature type="domain" description="AGC-kinase C-terminal" evidence="9">
    <location>
        <begin position="338"/>
        <end position="391"/>
    </location>
</feature>
<keyword evidence="1" id="KW-0723">Serine/threonine-protein kinase</keyword>
<evidence type="ECO:0000259" key="9">
    <source>
        <dbReference type="PROSITE" id="PS51285"/>
    </source>
</evidence>
<dbReference type="SUPFAM" id="SSF56112">
    <property type="entry name" value="Protein kinase-like (PK-like)"/>
    <property type="match status" value="1"/>
</dbReference>